<feature type="transmembrane region" description="Helical" evidence="2">
    <location>
        <begin position="282"/>
        <end position="304"/>
    </location>
</feature>
<evidence type="ECO:0000256" key="1">
    <source>
        <dbReference type="SAM" id="MobiDB-lite"/>
    </source>
</evidence>
<feature type="region of interest" description="Disordered" evidence="1">
    <location>
        <begin position="432"/>
        <end position="512"/>
    </location>
</feature>
<gene>
    <name evidence="4" type="ORF">MNBD_ALPHA04-202</name>
</gene>
<dbReference type="Pfam" id="PF05569">
    <property type="entry name" value="Peptidase_M56"/>
    <property type="match status" value="1"/>
</dbReference>
<dbReference type="AlphaFoldDB" id="A0A3B0T3M8"/>
<dbReference type="EMBL" id="UOEF01000374">
    <property type="protein sequence ID" value="VAW03434.1"/>
    <property type="molecule type" value="Genomic_DNA"/>
</dbReference>
<feature type="compositionally biased region" description="Basic and acidic residues" evidence="1">
    <location>
        <begin position="483"/>
        <end position="497"/>
    </location>
</feature>
<feature type="domain" description="Peptidase M56" evidence="3">
    <location>
        <begin position="6"/>
        <end position="270"/>
    </location>
</feature>
<dbReference type="CDD" id="cd07341">
    <property type="entry name" value="M56_BlaR1_MecR1_like"/>
    <property type="match status" value="1"/>
</dbReference>
<proteinExistence type="predicted"/>
<dbReference type="InterPro" id="IPR052173">
    <property type="entry name" value="Beta-lactam_resp_regulator"/>
</dbReference>
<keyword evidence="2" id="KW-0472">Membrane</keyword>
<evidence type="ECO:0000313" key="4">
    <source>
        <dbReference type="EMBL" id="VAW03434.1"/>
    </source>
</evidence>
<keyword evidence="2" id="KW-0812">Transmembrane</keyword>
<dbReference type="PANTHER" id="PTHR34978:SF3">
    <property type="entry name" value="SLR0241 PROTEIN"/>
    <property type="match status" value="1"/>
</dbReference>
<dbReference type="InterPro" id="IPR008756">
    <property type="entry name" value="Peptidase_M56"/>
</dbReference>
<name>A0A3B0T3M8_9ZZZZ</name>
<organism evidence="4">
    <name type="scientific">hydrothermal vent metagenome</name>
    <dbReference type="NCBI Taxonomy" id="652676"/>
    <lineage>
        <taxon>unclassified sequences</taxon>
        <taxon>metagenomes</taxon>
        <taxon>ecological metagenomes</taxon>
    </lineage>
</organism>
<keyword evidence="2" id="KW-1133">Transmembrane helix</keyword>
<dbReference type="PANTHER" id="PTHR34978">
    <property type="entry name" value="POSSIBLE SENSOR-TRANSDUCER PROTEIN BLAR"/>
    <property type="match status" value="1"/>
</dbReference>
<evidence type="ECO:0000259" key="3">
    <source>
        <dbReference type="Pfam" id="PF05569"/>
    </source>
</evidence>
<feature type="transmembrane region" description="Helical" evidence="2">
    <location>
        <begin position="6"/>
        <end position="22"/>
    </location>
</feature>
<sequence>MIEWFWDTMVSMTLLMVLVLMIRKPVAHYFGANVSYLLWALPLARMFMPVLTLAAPAPAVISEPIALSSVTADLLVVETAQIAATSAFSSIDWLTVMLIIWAGGAAMLFISKLAAYIQFREDIVSDGQLVGRHDNIKILETAAVTGPLAFGLIRKYIAVPTDFFRNYAPRERELALEHEITHHESGDLAANFIGLFILSLHWFNPVAWFSWMAFRQDQETACDARILQKSGRDIRAVYGRTIAKSASGHQLGLASPLGQKDKIKGRLKMLGQTEKSSLRKRLGALMVGVTTVVALPLTATVTYAEAIEPVDLSVPAIPMPPVAPLAPEAPVPPKAPKLAKNTQRVAIDKSGDTINITMLNGSKDFKNDKQYVRRIKHDGRTIILRTNRKLTDVQAIEMVEEAEESRHEADRELKEFERERKEMDRELRVEMREAEREAREDRREWQQEMRETQREVERSVREAEREARQAQREAVREARRHVEHSARRASEEAREATNRAAHLSQISYKPKHKSDCSTMGKAIAFGGQPGAQQDRAWAAVVGCNSFEIKIAQKALMKITLRALKEQRKAAAKSCDNPDAKLRHDLRNYDRKIDHLQKKLQTI</sequence>
<accession>A0A3B0T3M8</accession>
<feature type="transmembrane region" description="Helical" evidence="2">
    <location>
        <begin position="93"/>
        <end position="110"/>
    </location>
</feature>
<reference evidence="4" key="1">
    <citation type="submission" date="2018-06" db="EMBL/GenBank/DDBJ databases">
        <authorList>
            <person name="Zhirakovskaya E."/>
        </authorList>
    </citation>
    <scope>NUCLEOTIDE SEQUENCE</scope>
</reference>
<evidence type="ECO:0000256" key="2">
    <source>
        <dbReference type="SAM" id="Phobius"/>
    </source>
</evidence>
<protein>
    <recommendedName>
        <fullName evidence="3">Peptidase M56 domain-containing protein</fullName>
    </recommendedName>
</protein>
<feature type="compositionally biased region" description="Basic and acidic residues" evidence="1">
    <location>
        <begin position="432"/>
        <end position="477"/>
    </location>
</feature>
<feature type="transmembrane region" description="Helical" evidence="2">
    <location>
        <begin position="34"/>
        <end position="55"/>
    </location>
</feature>